<dbReference type="GO" id="GO:0004674">
    <property type="term" value="F:protein serine/threonine kinase activity"/>
    <property type="evidence" value="ECO:0007669"/>
    <property type="project" value="UniProtKB-KW"/>
</dbReference>
<keyword evidence="4 5" id="KW-0067">ATP-binding</keyword>
<feature type="region of interest" description="Disordered" evidence="7">
    <location>
        <begin position="17"/>
        <end position="48"/>
    </location>
</feature>
<dbReference type="FunFam" id="1.10.510.10:FF:000095">
    <property type="entry name" value="protein STRUBBELIG-RECEPTOR FAMILY 8"/>
    <property type="match status" value="1"/>
</dbReference>
<dbReference type="InterPro" id="IPR008271">
    <property type="entry name" value="Ser/Thr_kinase_AS"/>
</dbReference>
<name>A0A8T2SK77_CERRI</name>
<accession>A0A8T2SK77</accession>
<dbReference type="GO" id="GO:0005524">
    <property type="term" value="F:ATP binding"/>
    <property type="evidence" value="ECO:0007669"/>
    <property type="project" value="UniProtKB-UniRule"/>
</dbReference>
<dbReference type="Pfam" id="PF00069">
    <property type="entry name" value="Pkinase"/>
    <property type="match status" value="1"/>
</dbReference>
<organism evidence="9 10">
    <name type="scientific">Ceratopteris richardii</name>
    <name type="common">Triangle waterfern</name>
    <dbReference type="NCBI Taxonomy" id="49495"/>
    <lineage>
        <taxon>Eukaryota</taxon>
        <taxon>Viridiplantae</taxon>
        <taxon>Streptophyta</taxon>
        <taxon>Embryophyta</taxon>
        <taxon>Tracheophyta</taxon>
        <taxon>Polypodiopsida</taxon>
        <taxon>Polypodiidae</taxon>
        <taxon>Polypodiales</taxon>
        <taxon>Pteridineae</taxon>
        <taxon>Pteridaceae</taxon>
        <taxon>Parkerioideae</taxon>
        <taxon>Ceratopteris</taxon>
    </lineage>
</organism>
<feature type="compositionally biased region" description="Polar residues" evidence="7">
    <location>
        <begin position="37"/>
        <end position="47"/>
    </location>
</feature>
<evidence type="ECO:0000256" key="4">
    <source>
        <dbReference type="ARBA" id="ARBA00022840"/>
    </source>
</evidence>
<dbReference type="Gene3D" id="1.10.510.10">
    <property type="entry name" value="Transferase(Phosphotransferase) domain 1"/>
    <property type="match status" value="1"/>
</dbReference>
<keyword evidence="10" id="KW-1185">Reference proteome</keyword>
<proteinExistence type="inferred from homology"/>
<keyword evidence="3" id="KW-0418">Kinase</keyword>
<evidence type="ECO:0000256" key="5">
    <source>
        <dbReference type="PROSITE-ProRule" id="PRU10141"/>
    </source>
</evidence>
<comment type="similarity">
    <text evidence="6">Belongs to the protein kinase superfamily.</text>
</comment>
<dbReference type="EMBL" id="CM035424">
    <property type="protein sequence ID" value="KAH7351901.1"/>
    <property type="molecule type" value="Genomic_DNA"/>
</dbReference>
<dbReference type="AlphaFoldDB" id="A0A8T2SK77"/>
<protein>
    <recommendedName>
        <fullName evidence="8">Protein kinase domain-containing protein</fullName>
    </recommendedName>
</protein>
<dbReference type="OrthoDB" id="4062651at2759"/>
<sequence length="400" mass="44408">MGNCCVSGTNTVRPVYSSRQAGSTVTSKNANPDGDSMKSSVRSNDGSNFKKKNLLPSRSLLSFSYSELKVATRNFNISGRVGEGGFGTVYKGYLDKNTLEPVKYGNGLAVAIKKLNIDGHQGHMEWVVSFITAIIYIWHHGGSISLKMYKFKPLIIPMFDQTEVELLAALNHPNIVKLIGFCAEDENRLLVYEYMCRGSLESHLFPYRSQRRGLSWELRMKIALGAARGLAFLHDADTHVIYRDFKAANILLDDQFNVKLSDFGLAKHGPGEGATHVSTRTMGTCGYVAPEYLATGHLSSRSDVYSFGVLLLELLSGRRAMDYDRPVGEQKVVDWARPYLENKKRSIYIMDPKLNGLFSLKGANKIASLAQECLNEDAKARPLMKEVLNSLESLLVSSSR</sequence>
<dbReference type="Proteomes" id="UP000825935">
    <property type="component" value="Chromosome 19"/>
</dbReference>
<dbReference type="InterPro" id="IPR017441">
    <property type="entry name" value="Protein_kinase_ATP_BS"/>
</dbReference>
<feature type="binding site" evidence="5">
    <location>
        <position position="114"/>
    </location>
    <ligand>
        <name>ATP</name>
        <dbReference type="ChEBI" id="CHEBI:30616"/>
    </ligand>
</feature>
<evidence type="ECO:0000256" key="2">
    <source>
        <dbReference type="ARBA" id="ARBA00022741"/>
    </source>
</evidence>
<feature type="compositionally biased region" description="Polar residues" evidence="7">
    <location>
        <begin position="17"/>
        <end position="30"/>
    </location>
</feature>
<keyword evidence="6" id="KW-0723">Serine/threonine-protein kinase</keyword>
<gene>
    <name evidence="9" type="ORF">KP509_19G019400</name>
</gene>
<dbReference type="InterPro" id="IPR011009">
    <property type="entry name" value="Kinase-like_dom_sf"/>
</dbReference>
<dbReference type="Gene3D" id="3.30.200.20">
    <property type="entry name" value="Phosphorylase Kinase, domain 1"/>
    <property type="match status" value="2"/>
</dbReference>
<evidence type="ECO:0000256" key="3">
    <source>
        <dbReference type="ARBA" id="ARBA00022777"/>
    </source>
</evidence>
<dbReference type="PROSITE" id="PS00108">
    <property type="entry name" value="PROTEIN_KINASE_ST"/>
    <property type="match status" value="1"/>
</dbReference>
<dbReference type="PROSITE" id="PS00107">
    <property type="entry name" value="PROTEIN_KINASE_ATP"/>
    <property type="match status" value="1"/>
</dbReference>
<evidence type="ECO:0000313" key="9">
    <source>
        <dbReference type="EMBL" id="KAH7351901.1"/>
    </source>
</evidence>
<dbReference type="InterPro" id="IPR050823">
    <property type="entry name" value="Plant_Ser_Thr_Prot_Kinase"/>
</dbReference>
<reference evidence="9" key="1">
    <citation type="submission" date="2021-08" db="EMBL/GenBank/DDBJ databases">
        <title>WGS assembly of Ceratopteris richardii.</title>
        <authorList>
            <person name="Marchant D.B."/>
            <person name="Chen G."/>
            <person name="Jenkins J."/>
            <person name="Shu S."/>
            <person name="Leebens-Mack J."/>
            <person name="Grimwood J."/>
            <person name="Schmutz J."/>
            <person name="Soltis P."/>
            <person name="Soltis D."/>
            <person name="Chen Z.-H."/>
        </authorList>
    </citation>
    <scope>NUCLEOTIDE SEQUENCE</scope>
    <source>
        <strain evidence="9">Whitten #5841</strain>
        <tissue evidence="9">Leaf</tissue>
    </source>
</reference>
<dbReference type="InterPro" id="IPR000719">
    <property type="entry name" value="Prot_kinase_dom"/>
</dbReference>
<evidence type="ECO:0000259" key="8">
    <source>
        <dbReference type="PROSITE" id="PS50011"/>
    </source>
</evidence>
<keyword evidence="1" id="KW-0808">Transferase</keyword>
<dbReference type="SUPFAM" id="SSF56112">
    <property type="entry name" value="Protein kinase-like (PK-like)"/>
    <property type="match status" value="1"/>
</dbReference>
<evidence type="ECO:0000313" key="10">
    <source>
        <dbReference type="Proteomes" id="UP000825935"/>
    </source>
</evidence>
<dbReference type="PROSITE" id="PS50011">
    <property type="entry name" value="PROTEIN_KINASE_DOM"/>
    <property type="match status" value="1"/>
</dbReference>
<keyword evidence="2 5" id="KW-0547">Nucleotide-binding</keyword>
<feature type="domain" description="Protein kinase" evidence="8">
    <location>
        <begin position="75"/>
        <end position="395"/>
    </location>
</feature>
<evidence type="ECO:0000256" key="6">
    <source>
        <dbReference type="RuleBase" id="RU000304"/>
    </source>
</evidence>
<comment type="caution">
    <text evidence="9">The sequence shown here is derived from an EMBL/GenBank/DDBJ whole genome shotgun (WGS) entry which is preliminary data.</text>
</comment>
<evidence type="ECO:0000256" key="1">
    <source>
        <dbReference type="ARBA" id="ARBA00022679"/>
    </source>
</evidence>
<evidence type="ECO:0000256" key="7">
    <source>
        <dbReference type="SAM" id="MobiDB-lite"/>
    </source>
</evidence>
<dbReference type="PANTHER" id="PTHR45621">
    <property type="entry name" value="OS01G0588500 PROTEIN-RELATED"/>
    <property type="match status" value="1"/>
</dbReference>